<dbReference type="SUPFAM" id="SSF54427">
    <property type="entry name" value="NTF2-like"/>
    <property type="match status" value="1"/>
</dbReference>
<accession>A0A0U5B4Y9</accession>
<evidence type="ECO:0000313" key="2">
    <source>
        <dbReference type="Proteomes" id="UP000218965"/>
    </source>
</evidence>
<dbReference type="EMBL" id="AP017315">
    <property type="protein sequence ID" value="BAU30948.1"/>
    <property type="molecule type" value="Genomic_DNA"/>
</dbReference>
<organism evidence="1 2">
    <name type="scientific">Microcella alkaliphila</name>
    <dbReference type="NCBI Taxonomy" id="279828"/>
    <lineage>
        <taxon>Bacteria</taxon>
        <taxon>Bacillati</taxon>
        <taxon>Actinomycetota</taxon>
        <taxon>Actinomycetes</taxon>
        <taxon>Micrococcales</taxon>
        <taxon>Microbacteriaceae</taxon>
        <taxon>Microcella</taxon>
    </lineage>
</organism>
<reference evidence="1 2" key="2">
    <citation type="submission" date="2016-01" db="EMBL/GenBank/DDBJ databases">
        <title>Microcella alkaliphila JAM AC0309 whole genome shotgun sequence.</title>
        <authorList>
            <person name="Kurata A."/>
            <person name="Hirose Y."/>
            <person name="Kishimoto N."/>
            <person name="Kobayashi T."/>
        </authorList>
    </citation>
    <scope>NUCLEOTIDE SEQUENCE [LARGE SCALE GENOMIC DNA]</scope>
    <source>
        <strain evidence="1 2">JAM AC0309</strain>
    </source>
</reference>
<dbReference type="InterPro" id="IPR032710">
    <property type="entry name" value="NTF2-like_dom_sf"/>
</dbReference>
<name>A0A0U5B4Y9_9MICO</name>
<dbReference type="AlphaFoldDB" id="A0A0U5B4Y9"/>
<dbReference type="Proteomes" id="UP000218965">
    <property type="component" value="Chromosome"/>
</dbReference>
<dbReference type="Gene3D" id="3.10.450.50">
    <property type="match status" value="1"/>
</dbReference>
<reference evidence="2" key="1">
    <citation type="submission" date="2015-12" db="EMBL/GenBank/DDBJ databases">
        <authorList>
            <person name="Shamseldin A."/>
            <person name="Moawad H."/>
            <person name="Abd El-Rahim W.M."/>
            <person name="Sadowsky M.J."/>
        </authorList>
    </citation>
    <scope>NUCLEOTIDE SEQUENCE [LARGE SCALE GENOMIC DNA]</scope>
    <source>
        <strain evidence="2">JAM AC0309</strain>
    </source>
</reference>
<protein>
    <submittedName>
        <fullName evidence="1">Uncharacterized protein</fullName>
    </submittedName>
</protein>
<gene>
    <name evidence="1" type="ORF">MalAC0309_0069</name>
</gene>
<evidence type="ECO:0000313" key="1">
    <source>
        <dbReference type="EMBL" id="BAU30948.1"/>
    </source>
</evidence>
<dbReference type="RefSeq" id="WP_096419850.1">
    <property type="nucleotide sequence ID" value="NZ_AP017315.1"/>
</dbReference>
<sequence length="122" mass="13926">MTVITDDLPAQLIRAEHDGWDAVCRGDGGTFYNQAMTSDGVIIVEDGIIERDAALAALEGQSWESYEMSEHRVVRLGDRAATLVYRVRAQRGEQVFERRLATTYLYIEGRWRVAVHQQTRIR</sequence>
<dbReference type="KEGG" id="malk:MalAC0309_0069"/>
<dbReference type="OrthoDB" id="582586at2"/>
<proteinExistence type="predicted"/>